<dbReference type="EMBL" id="JACVVK020000593">
    <property type="protein sequence ID" value="KAK7463994.1"/>
    <property type="molecule type" value="Genomic_DNA"/>
</dbReference>
<comment type="caution">
    <text evidence="1">The sequence shown here is derived from an EMBL/GenBank/DDBJ whole genome shotgun (WGS) entry which is preliminary data.</text>
</comment>
<reference evidence="1 2" key="1">
    <citation type="journal article" date="2023" name="Sci. Data">
        <title>Genome assembly of the Korean intertidal mud-creeper Batillaria attramentaria.</title>
        <authorList>
            <person name="Patra A.K."/>
            <person name="Ho P.T."/>
            <person name="Jun S."/>
            <person name="Lee S.J."/>
            <person name="Kim Y."/>
            <person name="Won Y.J."/>
        </authorList>
    </citation>
    <scope>NUCLEOTIDE SEQUENCE [LARGE SCALE GENOMIC DNA]</scope>
    <source>
        <strain evidence="1">Wonlab-2016</strain>
    </source>
</reference>
<gene>
    <name evidence="1" type="ORF">BaRGS_00037992</name>
</gene>
<evidence type="ECO:0000313" key="1">
    <source>
        <dbReference type="EMBL" id="KAK7463994.1"/>
    </source>
</evidence>
<accession>A0ABD0J7A9</accession>
<dbReference type="AlphaFoldDB" id="A0ABD0J7A9"/>
<sequence length="89" mass="9751">MGSSVRSICSCLSRLDQCSGYRLLVELESACAFTDQLESPVLSTASNDGFGWLEKKMKANADWLFVYSVLKLQDCWSAGDPTDVGPTCF</sequence>
<name>A0ABD0J7A9_9CAEN</name>
<evidence type="ECO:0000313" key="2">
    <source>
        <dbReference type="Proteomes" id="UP001519460"/>
    </source>
</evidence>
<protein>
    <submittedName>
        <fullName evidence="1">Uncharacterized protein</fullName>
    </submittedName>
</protein>
<keyword evidence="2" id="KW-1185">Reference proteome</keyword>
<proteinExistence type="predicted"/>
<dbReference type="Proteomes" id="UP001519460">
    <property type="component" value="Unassembled WGS sequence"/>
</dbReference>
<organism evidence="1 2">
    <name type="scientific">Batillaria attramentaria</name>
    <dbReference type="NCBI Taxonomy" id="370345"/>
    <lineage>
        <taxon>Eukaryota</taxon>
        <taxon>Metazoa</taxon>
        <taxon>Spiralia</taxon>
        <taxon>Lophotrochozoa</taxon>
        <taxon>Mollusca</taxon>
        <taxon>Gastropoda</taxon>
        <taxon>Caenogastropoda</taxon>
        <taxon>Sorbeoconcha</taxon>
        <taxon>Cerithioidea</taxon>
        <taxon>Batillariidae</taxon>
        <taxon>Batillaria</taxon>
    </lineage>
</organism>